<proteinExistence type="predicted"/>
<dbReference type="EMBL" id="UYRU01046530">
    <property type="protein sequence ID" value="VDN09172.1"/>
    <property type="molecule type" value="Genomic_DNA"/>
</dbReference>
<dbReference type="OrthoDB" id="10066259at2759"/>
<gene>
    <name evidence="1" type="ORF">DILT_LOCUS5003</name>
</gene>
<name>A0A3P7NLF2_DIBLA</name>
<dbReference type="Proteomes" id="UP000281553">
    <property type="component" value="Unassembled WGS sequence"/>
</dbReference>
<evidence type="ECO:0000313" key="2">
    <source>
        <dbReference type="Proteomes" id="UP000281553"/>
    </source>
</evidence>
<protein>
    <submittedName>
        <fullName evidence="1">Uncharacterized protein</fullName>
    </submittedName>
</protein>
<evidence type="ECO:0000313" key="1">
    <source>
        <dbReference type="EMBL" id="VDN09172.1"/>
    </source>
</evidence>
<accession>A0A3P7NLF2</accession>
<organism evidence="1 2">
    <name type="scientific">Dibothriocephalus latus</name>
    <name type="common">Fish tapeworm</name>
    <name type="synonym">Diphyllobothrium latum</name>
    <dbReference type="NCBI Taxonomy" id="60516"/>
    <lineage>
        <taxon>Eukaryota</taxon>
        <taxon>Metazoa</taxon>
        <taxon>Spiralia</taxon>
        <taxon>Lophotrochozoa</taxon>
        <taxon>Platyhelminthes</taxon>
        <taxon>Cestoda</taxon>
        <taxon>Eucestoda</taxon>
        <taxon>Diphyllobothriidea</taxon>
        <taxon>Diphyllobothriidae</taxon>
        <taxon>Dibothriocephalus</taxon>
    </lineage>
</organism>
<reference evidence="1 2" key="1">
    <citation type="submission" date="2018-11" db="EMBL/GenBank/DDBJ databases">
        <authorList>
            <consortium name="Pathogen Informatics"/>
        </authorList>
    </citation>
    <scope>NUCLEOTIDE SEQUENCE [LARGE SCALE GENOMIC DNA]</scope>
</reference>
<keyword evidence="2" id="KW-1185">Reference proteome</keyword>
<dbReference type="AlphaFoldDB" id="A0A3P7NLF2"/>
<sequence length="160" mass="17350">MNPKTVDIMEEQLSLWSVSDLVDSSSTKSQDGQSWPAFAPLGFSKVFLNHLKSVIGSEGGNVHNPDDLLPANNANSFYDEVPTACLASPQATLPPNNQLLTLDVQFLVSRQKQEAEGENHTGISTKCRENACLVVAGSSQQMMMNTEQASTIRNQQAAKN</sequence>